<name>A0AAF0DHI6_9EURO</name>
<dbReference type="AlphaFoldDB" id="A0AAF0DHI6"/>
<sequence>MSATSSVISNNSFISMSSHEADDPRPLEERKSERREEIVEVYSQVYGIAKLVLEIMTAFGAVIDTTPTGIKFYIERVENQVTQNSSSKLLAAVEDLFYATYATVNIEIKNLELCQSFHFDIRSLAPNNKFNAKDCLPEPSHLKLIFQACKAYLASDIVYKFLDKEIIRQKQAEYVNQTVKLSLEAGHMPEDEQSFRHYIQYMVTSPESPYCREWTGLNPIYDAAPAMVLGTLSEKYLGILAKEKKYEKMKLKKQAAERHSTDSAHDDWRHITANREAAYAMLHGMSVGEYRRQEGQMSLSGYVKENLCICFGYCECSRTCTLRGDRKCPCSSRLSVICDGHEVDEKACFTEKCADLAADVFERLSAVNRGVSIFQMATELDMRLDRFHEAVVAYRQQCKKQSERPKRCSD</sequence>
<proteinExistence type="predicted"/>
<evidence type="ECO:0000313" key="2">
    <source>
        <dbReference type="Proteomes" id="UP001219355"/>
    </source>
</evidence>
<gene>
    <name evidence="1" type="ORF">PRK78_004269</name>
</gene>
<evidence type="ECO:0000313" key="1">
    <source>
        <dbReference type="EMBL" id="WEW58801.1"/>
    </source>
</evidence>
<keyword evidence="2" id="KW-1185">Reference proteome</keyword>
<dbReference type="EMBL" id="CP120628">
    <property type="protein sequence ID" value="WEW58801.1"/>
    <property type="molecule type" value="Genomic_DNA"/>
</dbReference>
<accession>A0AAF0DHI6</accession>
<protein>
    <submittedName>
        <fullName evidence="1">Uncharacterized protein</fullName>
    </submittedName>
</protein>
<dbReference type="Proteomes" id="UP001219355">
    <property type="component" value="Chromosome 2"/>
</dbReference>
<reference evidence="1" key="1">
    <citation type="submission" date="2023-03" db="EMBL/GenBank/DDBJ databases">
        <title>Emydomyces testavorans Genome Sequence.</title>
        <authorList>
            <person name="Hoyer L."/>
        </authorList>
    </citation>
    <scope>NUCLEOTIDE SEQUENCE</scope>
    <source>
        <strain evidence="1">16-2883</strain>
    </source>
</reference>
<organism evidence="1 2">
    <name type="scientific">Emydomyces testavorans</name>
    <dbReference type="NCBI Taxonomy" id="2070801"/>
    <lineage>
        <taxon>Eukaryota</taxon>
        <taxon>Fungi</taxon>
        <taxon>Dikarya</taxon>
        <taxon>Ascomycota</taxon>
        <taxon>Pezizomycotina</taxon>
        <taxon>Eurotiomycetes</taxon>
        <taxon>Eurotiomycetidae</taxon>
        <taxon>Onygenales</taxon>
        <taxon>Nannizziopsiaceae</taxon>
        <taxon>Emydomyces</taxon>
    </lineage>
</organism>